<evidence type="ECO:0000256" key="8">
    <source>
        <dbReference type="RuleBase" id="RU003355"/>
    </source>
</evidence>
<keyword evidence="9" id="KW-0812">Transmembrane</keyword>
<proteinExistence type="inferred from homology"/>
<evidence type="ECO:0000256" key="3">
    <source>
        <dbReference type="ARBA" id="ARBA00022525"/>
    </source>
</evidence>
<dbReference type="FunCoup" id="A0A540VJK3">
    <property type="interactions" value="215"/>
</dbReference>
<dbReference type="PROSITE" id="PS00136">
    <property type="entry name" value="SUBTILASE_ASP"/>
    <property type="match status" value="1"/>
</dbReference>
<dbReference type="Pfam" id="PF00082">
    <property type="entry name" value="Peptidase_S8"/>
    <property type="match status" value="1"/>
</dbReference>
<dbReference type="InterPro" id="IPR023828">
    <property type="entry name" value="Peptidase_S8_Ser-AS"/>
</dbReference>
<evidence type="ECO:0000313" key="12">
    <source>
        <dbReference type="Proteomes" id="UP000317371"/>
    </source>
</evidence>
<dbReference type="Proteomes" id="UP000317371">
    <property type="component" value="Unassembled WGS sequence"/>
</dbReference>
<dbReference type="InterPro" id="IPR036852">
    <property type="entry name" value="Peptidase_S8/S53_dom_sf"/>
</dbReference>
<feature type="active site" description="Charge relay system" evidence="7">
    <location>
        <position position="367"/>
    </location>
</feature>
<dbReference type="OrthoDB" id="9798386at2"/>
<dbReference type="InterPro" id="IPR023827">
    <property type="entry name" value="Peptidase_S8_Asp-AS"/>
</dbReference>
<dbReference type="EMBL" id="VIGC01000005">
    <property type="protein sequence ID" value="TQE96949.1"/>
    <property type="molecule type" value="Genomic_DNA"/>
</dbReference>
<dbReference type="InParanoid" id="A0A540VJK3"/>
<protein>
    <submittedName>
        <fullName evidence="11">Peptidase S8</fullName>
    </submittedName>
</protein>
<dbReference type="PANTHER" id="PTHR43806">
    <property type="entry name" value="PEPTIDASE S8"/>
    <property type="match status" value="1"/>
</dbReference>
<gene>
    <name evidence="11" type="ORF">FKZ61_04730</name>
</gene>
<dbReference type="GO" id="GO:0004252">
    <property type="term" value="F:serine-type endopeptidase activity"/>
    <property type="evidence" value="ECO:0007669"/>
    <property type="project" value="UniProtKB-UniRule"/>
</dbReference>
<evidence type="ECO:0000259" key="10">
    <source>
        <dbReference type="Pfam" id="PF00082"/>
    </source>
</evidence>
<keyword evidence="12" id="KW-1185">Reference proteome</keyword>
<dbReference type="PROSITE" id="PS00138">
    <property type="entry name" value="SUBTILASE_SER"/>
    <property type="match status" value="1"/>
</dbReference>
<dbReference type="PRINTS" id="PR00723">
    <property type="entry name" value="SUBTILISIN"/>
</dbReference>
<dbReference type="GO" id="GO:0005576">
    <property type="term" value="C:extracellular region"/>
    <property type="evidence" value="ECO:0007669"/>
    <property type="project" value="UniProtKB-SubCell"/>
</dbReference>
<feature type="active site" description="Charge relay system" evidence="7">
    <location>
        <position position="208"/>
    </location>
</feature>
<dbReference type="Gene3D" id="3.40.50.200">
    <property type="entry name" value="Peptidase S8/S53 domain"/>
    <property type="match status" value="1"/>
</dbReference>
<sequence length="448" mass="48011">MRRSANLPGKLPGRHQLPGGQRRFHPYGWRAALLLLVGVWLLGMLWVSSPRLLAAASREGEQEEATLLLQFRAETSAEERAQTIAQLGGEMIQWLPQIQVAAVRLLAPRPDAILQAQQVDNIRFTELDLPITGTLLPNDPALSSPEQGYAFVRIHALEGWEITTGSPEVVIAMLDTGLNLQHPEFAGRIVPGYDFVNDDPDPTDDHGHGTHAAGLIAAAIDNGIGLAGVCPNCRLMPIKVLNGQNSGTWFNVARGILFAVDHGARVINLSLGSSVPSQTVAEAVRYAEERGVLVVAAAGNADSDAPFYPAALDPVIGVSATMENDQTWSLSNQGSYVDVAAPGHIIYSTYHDLNNRFGGYTFMSGTSMATPLVAGLAGLLLSQDPQRQPADLRFLITASADDLGEPGWDPIYGYGRINVARALSLTTSQPAGTLIPTVQLYLPLVVQN</sequence>
<comment type="subcellular location">
    <subcellularLocation>
        <location evidence="1">Secreted</location>
    </subcellularLocation>
</comment>
<keyword evidence="6 7" id="KW-0720">Serine protease</keyword>
<feature type="active site" description="Charge relay system" evidence="7">
    <location>
        <position position="175"/>
    </location>
</feature>
<keyword evidence="9" id="KW-0472">Membrane</keyword>
<comment type="similarity">
    <text evidence="2 7 8">Belongs to the peptidase S8 family.</text>
</comment>
<reference evidence="11 12" key="1">
    <citation type="submission" date="2019-06" db="EMBL/GenBank/DDBJ databases">
        <title>Genome sequence of Litorilinea aerophila BAA-2444.</title>
        <authorList>
            <person name="Maclea K.S."/>
            <person name="Maurais E.G."/>
            <person name="Iannazzi L.C."/>
        </authorList>
    </citation>
    <scope>NUCLEOTIDE SEQUENCE [LARGE SCALE GENOMIC DNA]</scope>
    <source>
        <strain evidence="11 12">ATCC BAA-2444</strain>
    </source>
</reference>
<dbReference type="PROSITE" id="PS51892">
    <property type="entry name" value="SUBTILASE"/>
    <property type="match status" value="1"/>
</dbReference>
<dbReference type="InterPro" id="IPR050131">
    <property type="entry name" value="Peptidase_S8_subtilisin-like"/>
</dbReference>
<keyword evidence="4 7" id="KW-0645">Protease</keyword>
<dbReference type="PANTHER" id="PTHR43806:SF11">
    <property type="entry name" value="CEREVISIN-RELATED"/>
    <property type="match status" value="1"/>
</dbReference>
<feature type="transmembrane region" description="Helical" evidence="9">
    <location>
        <begin position="27"/>
        <end position="47"/>
    </location>
</feature>
<evidence type="ECO:0000256" key="5">
    <source>
        <dbReference type="ARBA" id="ARBA00022801"/>
    </source>
</evidence>
<evidence type="ECO:0000256" key="1">
    <source>
        <dbReference type="ARBA" id="ARBA00004613"/>
    </source>
</evidence>
<accession>A0A540VJK3</accession>
<dbReference type="InterPro" id="IPR000209">
    <property type="entry name" value="Peptidase_S8/S53_dom"/>
</dbReference>
<evidence type="ECO:0000313" key="11">
    <source>
        <dbReference type="EMBL" id="TQE96949.1"/>
    </source>
</evidence>
<dbReference type="CDD" id="cd07484">
    <property type="entry name" value="Peptidases_S8_Thermitase_like"/>
    <property type="match status" value="1"/>
</dbReference>
<dbReference type="SUPFAM" id="SSF52743">
    <property type="entry name" value="Subtilisin-like"/>
    <property type="match status" value="1"/>
</dbReference>
<feature type="domain" description="Peptidase S8/S53" evidence="10">
    <location>
        <begin position="168"/>
        <end position="415"/>
    </location>
</feature>
<evidence type="ECO:0000256" key="7">
    <source>
        <dbReference type="PROSITE-ProRule" id="PRU01240"/>
    </source>
</evidence>
<evidence type="ECO:0000256" key="9">
    <source>
        <dbReference type="SAM" id="Phobius"/>
    </source>
</evidence>
<name>A0A540VJK3_9CHLR</name>
<keyword evidence="9" id="KW-1133">Transmembrane helix</keyword>
<dbReference type="AlphaFoldDB" id="A0A540VJK3"/>
<dbReference type="InterPro" id="IPR015500">
    <property type="entry name" value="Peptidase_S8_subtilisin-rel"/>
</dbReference>
<keyword evidence="5 7" id="KW-0378">Hydrolase</keyword>
<keyword evidence="3" id="KW-0964">Secreted</keyword>
<dbReference type="GO" id="GO:0006508">
    <property type="term" value="P:proteolysis"/>
    <property type="evidence" value="ECO:0007669"/>
    <property type="project" value="UniProtKB-KW"/>
</dbReference>
<evidence type="ECO:0000256" key="2">
    <source>
        <dbReference type="ARBA" id="ARBA00011073"/>
    </source>
</evidence>
<evidence type="ECO:0000256" key="6">
    <source>
        <dbReference type="ARBA" id="ARBA00022825"/>
    </source>
</evidence>
<organism evidence="11 12">
    <name type="scientific">Litorilinea aerophila</name>
    <dbReference type="NCBI Taxonomy" id="1204385"/>
    <lineage>
        <taxon>Bacteria</taxon>
        <taxon>Bacillati</taxon>
        <taxon>Chloroflexota</taxon>
        <taxon>Caldilineae</taxon>
        <taxon>Caldilineales</taxon>
        <taxon>Caldilineaceae</taxon>
        <taxon>Litorilinea</taxon>
    </lineage>
</organism>
<evidence type="ECO:0000256" key="4">
    <source>
        <dbReference type="ARBA" id="ARBA00022670"/>
    </source>
</evidence>
<comment type="caution">
    <text evidence="11">The sequence shown here is derived from an EMBL/GenBank/DDBJ whole genome shotgun (WGS) entry which is preliminary data.</text>
</comment>
<dbReference type="InterPro" id="IPR034084">
    <property type="entry name" value="Thermitase-like_dom"/>
</dbReference>